<protein>
    <submittedName>
        <fullName evidence="2">Uncharacterized protein</fullName>
    </submittedName>
</protein>
<organism evidence="2 3">
    <name type="scientific">Penicillium subrubescens</name>
    <dbReference type="NCBI Taxonomy" id="1316194"/>
    <lineage>
        <taxon>Eukaryota</taxon>
        <taxon>Fungi</taxon>
        <taxon>Dikarya</taxon>
        <taxon>Ascomycota</taxon>
        <taxon>Pezizomycotina</taxon>
        <taxon>Eurotiomycetes</taxon>
        <taxon>Eurotiomycetidae</taxon>
        <taxon>Eurotiales</taxon>
        <taxon>Aspergillaceae</taxon>
        <taxon>Penicillium</taxon>
    </lineage>
</organism>
<evidence type="ECO:0000313" key="3">
    <source>
        <dbReference type="Proteomes" id="UP000186955"/>
    </source>
</evidence>
<dbReference type="AlphaFoldDB" id="A0A1Q5UHE0"/>
<dbReference type="GO" id="GO:0016765">
    <property type="term" value="F:transferase activity, transferring alkyl or aryl (other than methyl) groups"/>
    <property type="evidence" value="ECO:0007669"/>
    <property type="project" value="InterPro"/>
</dbReference>
<sequence length="64" mass="7412">MFEAIRKLDTRGSFSKGLSEVENYLASTDQLLWSEENYLSFDCVDPLKSRLKLYVAEQVTSYLL</sequence>
<evidence type="ECO:0000313" key="2">
    <source>
        <dbReference type="EMBL" id="OKP11908.1"/>
    </source>
</evidence>
<dbReference type="InterPro" id="IPR017795">
    <property type="entry name" value="ABBA_NscD-like"/>
</dbReference>
<accession>A0A1Q5UHE0</accession>
<gene>
    <name evidence="2" type="ORF">PENSUB_2578</name>
</gene>
<dbReference type="OrthoDB" id="3354387at2759"/>
<reference evidence="2 3" key="1">
    <citation type="submission" date="2016-10" db="EMBL/GenBank/DDBJ databases">
        <title>Genome sequence of the ascomycete fungus Penicillium subrubescens.</title>
        <authorList>
            <person name="De Vries R.P."/>
            <person name="Peng M."/>
            <person name="Dilokpimol A."/>
            <person name="Hilden K."/>
            <person name="Makela M.R."/>
            <person name="Grigoriev I."/>
            <person name="Riley R."/>
            <person name="Granchi Z."/>
        </authorList>
    </citation>
    <scope>NUCLEOTIDE SEQUENCE [LARGE SCALE GENOMIC DNA]</scope>
    <source>
        <strain evidence="2 3">CBS 132785</strain>
    </source>
</reference>
<dbReference type="Pfam" id="PF11991">
    <property type="entry name" value="Trp_DMAT"/>
    <property type="match status" value="1"/>
</dbReference>
<evidence type="ECO:0000256" key="1">
    <source>
        <dbReference type="ARBA" id="ARBA00022679"/>
    </source>
</evidence>
<comment type="caution">
    <text evidence="2">The sequence shown here is derived from an EMBL/GenBank/DDBJ whole genome shotgun (WGS) entry which is preliminary data.</text>
</comment>
<dbReference type="Proteomes" id="UP000186955">
    <property type="component" value="Unassembled WGS sequence"/>
</dbReference>
<keyword evidence="1" id="KW-0808">Transferase</keyword>
<name>A0A1Q5UHE0_9EURO</name>
<dbReference type="EMBL" id="MNBE01000259">
    <property type="protein sequence ID" value="OKP11908.1"/>
    <property type="molecule type" value="Genomic_DNA"/>
</dbReference>
<proteinExistence type="predicted"/>
<dbReference type="GO" id="GO:0009820">
    <property type="term" value="P:alkaloid metabolic process"/>
    <property type="evidence" value="ECO:0007669"/>
    <property type="project" value="InterPro"/>
</dbReference>
<keyword evidence="3" id="KW-1185">Reference proteome</keyword>